<name>A0A3N2PKF4_SODAK</name>
<feature type="signal peptide" evidence="16">
    <location>
        <begin position="1"/>
        <end position="20"/>
    </location>
</feature>
<keyword evidence="18" id="KW-1185">Reference proteome</keyword>
<evidence type="ECO:0000256" key="3">
    <source>
        <dbReference type="ARBA" id="ARBA00007658"/>
    </source>
</evidence>
<evidence type="ECO:0000256" key="14">
    <source>
        <dbReference type="RuleBase" id="RU361193"/>
    </source>
</evidence>
<dbReference type="UniPathway" id="UPA00378"/>
<keyword evidence="4 16" id="KW-0732">Signal</keyword>
<feature type="active site" evidence="11">
    <location>
        <position position="269"/>
    </location>
</feature>
<dbReference type="GO" id="GO:0004571">
    <property type="term" value="F:mannosyl-oligosaccharide 1,2-alpha-mannosidase activity"/>
    <property type="evidence" value="ECO:0007669"/>
    <property type="project" value="UniProtKB-EC"/>
</dbReference>
<dbReference type="PRINTS" id="PR00747">
    <property type="entry name" value="GLYHDRLASE47"/>
</dbReference>
<comment type="catalytic activity">
    <reaction evidence="9">
        <text>N(4)-(alpha-D-Man-(1-&gt;2)-alpha-D-Man-(1-&gt;2)-alpha-D-Man-(1-&gt;3)-[alpha-D-Man-(1-&gt;3)-[alpha-D-Man-(1-&gt;2)-alpha-D-Man-(1-&gt;6)]-alpha-D-Man-(1-&gt;6)]-beta-D-Man-(1-&gt;4)-beta-D-GlcNAc-(1-&gt;4)-beta-D-GlcNAc)-L-asparaginyl-[protein] (N-glucan mannose isomer 8A1,2,3B1,3) + 3 H2O = N(4)-(alpha-D-Man-(1-&gt;3)-[alpha-D-Man-(1-&gt;3)-[alpha-D-Man-(1-&gt;6)]-alpha-D-Man-(1-&gt;6)]-beta-D-Man-(1-&gt;4)-beta-D-GlcNAc-(1-&gt;4)-beta-D-GlcNAc)-L-asparaginyl-[protein] (N-glucan mannose isomer 5A1,2) + 3 beta-D-mannose</text>
        <dbReference type="Rhea" id="RHEA:56028"/>
        <dbReference type="Rhea" id="RHEA-COMP:14358"/>
        <dbReference type="Rhea" id="RHEA-COMP:14367"/>
        <dbReference type="ChEBI" id="CHEBI:15377"/>
        <dbReference type="ChEBI" id="CHEBI:28563"/>
        <dbReference type="ChEBI" id="CHEBI:59087"/>
        <dbReference type="ChEBI" id="CHEBI:60628"/>
        <dbReference type="EC" id="3.2.1.113"/>
    </reaction>
</comment>
<dbReference type="GeneID" id="39584106"/>
<keyword evidence="12" id="KW-0479">Metal-binding</keyword>
<comment type="similarity">
    <text evidence="3 14">Belongs to the glycosyl hydrolase 47 family.</text>
</comment>
<feature type="region of interest" description="Disordered" evidence="15">
    <location>
        <begin position="19"/>
        <end position="39"/>
    </location>
</feature>
<dbReference type="RefSeq" id="XP_028462706.1">
    <property type="nucleotide sequence ID" value="XM_028615629.1"/>
</dbReference>
<comment type="catalytic activity">
    <reaction evidence="10">
        <text>N(4)-(alpha-D-Man-(1-&gt;2)-alpha-D-Man-(1-&gt;2)-alpha-D-Man-(1-&gt;3)-[alpha-D-Man-(1-&gt;2)-alpha-D-Man-(1-&gt;3)-[alpha-D-Man-(1-&gt;2)-alpha-D-Man-(1-&gt;6)]-alpha-D-Man-(1-&gt;6)]-beta-D-Man-(1-&gt;4)-beta-D-GlcNAc-(1-&gt;4)-beta-D-GlcNAc)-L-asparaginyl-[protein] (N-glucan mannose isomer 9A1,2,3B1,2,3) + 4 H2O = N(4)-(alpha-D-Man-(1-&gt;3)-[alpha-D-Man-(1-&gt;3)-[alpha-D-Man-(1-&gt;6)]-alpha-D-Man-(1-&gt;6)]-beta-D-Man-(1-&gt;4)-beta-D-GlcNAc-(1-&gt;4)-beta-D-GlcNAc)-L-asparaginyl-[protein] (N-glucan mannose isomer 5A1,2) + 4 beta-D-mannose</text>
        <dbReference type="Rhea" id="RHEA:56008"/>
        <dbReference type="Rhea" id="RHEA-COMP:14356"/>
        <dbReference type="Rhea" id="RHEA-COMP:14367"/>
        <dbReference type="ChEBI" id="CHEBI:15377"/>
        <dbReference type="ChEBI" id="CHEBI:28563"/>
        <dbReference type="ChEBI" id="CHEBI:59087"/>
        <dbReference type="ChEBI" id="CHEBI:139493"/>
        <dbReference type="EC" id="3.2.1.113"/>
    </reaction>
</comment>
<evidence type="ECO:0000313" key="17">
    <source>
        <dbReference type="EMBL" id="ROT34900.1"/>
    </source>
</evidence>
<evidence type="ECO:0000256" key="10">
    <source>
        <dbReference type="ARBA" id="ARBA00048605"/>
    </source>
</evidence>
<dbReference type="STRING" id="1314773.A0A3N2PKF4"/>
<gene>
    <name evidence="17" type="ORF">SODALDRAFT_73387</name>
</gene>
<feature type="disulfide bond" evidence="13">
    <location>
        <begin position="336"/>
        <end position="365"/>
    </location>
</feature>
<proteinExistence type="inferred from homology"/>
<evidence type="ECO:0000256" key="13">
    <source>
        <dbReference type="PIRSR" id="PIRSR601382-3"/>
    </source>
</evidence>
<dbReference type="EC" id="3.2.1.-" evidence="14"/>
<evidence type="ECO:0000256" key="12">
    <source>
        <dbReference type="PIRSR" id="PIRSR601382-2"/>
    </source>
</evidence>
<evidence type="ECO:0000256" key="5">
    <source>
        <dbReference type="ARBA" id="ARBA00022801"/>
    </source>
</evidence>
<dbReference type="PANTHER" id="PTHR11742">
    <property type="entry name" value="MANNOSYL-OLIGOSACCHARIDE ALPHA-1,2-MANNOSIDASE-RELATED"/>
    <property type="match status" value="1"/>
</dbReference>
<dbReference type="EMBL" id="ML119062">
    <property type="protein sequence ID" value="ROT34900.1"/>
    <property type="molecule type" value="Genomic_DNA"/>
</dbReference>
<feature type="chain" id="PRO_5018236797" description="alpha-1,2-Mannosidase" evidence="16">
    <location>
        <begin position="21"/>
        <end position="527"/>
    </location>
</feature>
<keyword evidence="7" id="KW-0325">Glycoprotein</keyword>
<dbReference type="OrthoDB" id="8118055at2759"/>
<dbReference type="InterPro" id="IPR036026">
    <property type="entry name" value="Seven-hairpin_glycosidases"/>
</dbReference>
<feature type="active site" evidence="11">
    <location>
        <position position="420"/>
    </location>
</feature>
<dbReference type="InterPro" id="IPR050749">
    <property type="entry name" value="Glycosyl_Hydrolase_47"/>
</dbReference>
<evidence type="ECO:0000256" key="7">
    <source>
        <dbReference type="ARBA" id="ARBA00023180"/>
    </source>
</evidence>
<dbReference type="GO" id="GO:0005783">
    <property type="term" value="C:endoplasmic reticulum"/>
    <property type="evidence" value="ECO:0007669"/>
    <property type="project" value="TreeGrafter"/>
</dbReference>
<comment type="pathway">
    <text evidence="2">Protein modification; protein glycosylation.</text>
</comment>
<evidence type="ECO:0000256" key="8">
    <source>
        <dbReference type="ARBA" id="ARBA00023295"/>
    </source>
</evidence>
<dbReference type="GO" id="GO:0005509">
    <property type="term" value="F:calcium ion binding"/>
    <property type="evidence" value="ECO:0007669"/>
    <property type="project" value="InterPro"/>
</dbReference>
<dbReference type="GO" id="GO:0005975">
    <property type="term" value="P:carbohydrate metabolic process"/>
    <property type="evidence" value="ECO:0007669"/>
    <property type="project" value="InterPro"/>
</dbReference>
<dbReference type="FunFam" id="1.50.10.10:FF:000047">
    <property type="entry name" value="Mannosyl-oligosaccharide alpha-1,2-mannosidase"/>
    <property type="match status" value="1"/>
</dbReference>
<keyword evidence="6 13" id="KW-1015">Disulfide bond</keyword>
<evidence type="ECO:0000256" key="4">
    <source>
        <dbReference type="ARBA" id="ARBA00022729"/>
    </source>
</evidence>
<dbReference type="Pfam" id="PF01532">
    <property type="entry name" value="Glyco_hydro_47"/>
    <property type="match status" value="1"/>
</dbReference>
<dbReference type="Proteomes" id="UP000272025">
    <property type="component" value="Unassembled WGS sequence"/>
</dbReference>
<comment type="cofactor">
    <cofactor evidence="1 12">
        <name>Ca(2+)</name>
        <dbReference type="ChEBI" id="CHEBI:29108"/>
    </cofactor>
</comment>
<evidence type="ECO:0000256" key="15">
    <source>
        <dbReference type="SAM" id="MobiDB-lite"/>
    </source>
</evidence>
<accession>A0A3N2PKF4</accession>
<dbReference type="InterPro" id="IPR012341">
    <property type="entry name" value="6hp_glycosidase-like_sf"/>
</dbReference>
<dbReference type="PANTHER" id="PTHR11742:SF101">
    <property type="entry name" value="MANNOSYL-OLIGOSACCHARIDE ALPHA-1,2-MANNOSIDASE 1B"/>
    <property type="match status" value="1"/>
</dbReference>
<protein>
    <recommendedName>
        <fullName evidence="14">alpha-1,2-Mannosidase</fullName>
        <ecNumber evidence="14">3.2.1.-</ecNumber>
    </recommendedName>
</protein>
<keyword evidence="8 14" id="KW-0326">Glycosidase</keyword>
<evidence type="ECO:0000256" key="16">
    <source>
        <dbReference type="SAM" id="SignalP"/>
    </source>
</evidence>
<feature type="active site" description="Proton donor" evidence="11">
    <location>
        <position position="379"/>
    </location>
</feature>
<keyword evidence="5 14" id="KW-0378">Hydrolase</keyword>
<feature type="active site" description="Proton donor" evidence="11">
    <location>
        <position position="124"/>
    </location>
</feature>
<sequence length="527" mass="58596">MHLRKIGISFLLAQASLSHAAPTEPSRPHQGSHLPYQTHPERTSAIKEAFRRSWTGYRNHAFPQDTLRPLSNTGANDRNGWGATAVDALSTALLMGEYGVAADILEYIPEINFDATTTVVSLFETTIRYLGGLLSGYDLLNGPYASFNFNNSHVNSLLAQAERLAGNLAVAFDTPSGVPDNDLIFDPMPRRVGSVYNHLATIGTLVLEWTRLSDLTGDYHFANVSQRAEWYLLNPDPGAEIWPGLLGTRVFIDNGTMADREGGWGGGTDSFYEYLIKMWIYDPVRFSYYKDRWVAAADSTIAHLLSRSSVQPNADWAFLSSYVDTVPVYSSGHLACFAGGNFILGGLVLGEQKYIDAGLAITDGCRRTYIMTATGLGPESFQWQDSMASVNNAQPPAEWKAFFDVAGFWITNPAYNLRPEVIESYYYAYRATGDPKYQEWAWEAFLAINKTCSIGSGFSAITDVNEPRGGRFWDFQESYFLAETLKYSYLIQADAELEVHVQADKGNGWVYNTEAHPIRVWQGSRPA</sequence>
<dbReference type="GO" id="GO:0016020">
    <property type="term" value="C:membrane"/>
    <property type="evidence" value="ECO:0007669"/>
    <property type="project" value="InterPro"/>
</dbReference>
<evidence type="ECO:0000256" key="11">
    <source>
        <dbReference type="PIRSR" id="PIRSR601382-1"/>
    </source>
</evidence>
<evidence type="ECO:0000313" key="18">
    <source>
        <dbReference type="Proteomes" id="UP000272025"/>
    </source>
</evidence>
<evidence type="ECO:0000256" key="2">
    <source>
        <dbReference type="ARBA" id="ARBA00004922"/>
    </source>
</evidence>
<dbReference type="Gene3D" id="1.50.10.10">
    <property type="match status" value="1"/>
</dbReference>
<feature type="binding site" evidence="12">
    <location>
        <position position="513"/>
    </location>
    <ligand>
        <name>Ca(2+)</name>
        <dbReference type="ChEBI" id="CHEBI:29108"/>
    </ligand>
</feature>
<dbReference type="InterPro" id="IPR001382">
    <property type="entry name" value="Glyco_hydro_47"/>
</dbReference>
<keyword evidence="12" id="KW-0106">Calcium</keyword>
<evidence type="ECO:0000256" key="1">
    <source>
        <dbReference type="ARBA" id="ARBA00001913"/>
    </source>
</evidence>
<dbReference type="AlphaFoldDB" id="A0A3N2PKF4"/>
<dbReference type="GO" id="GO:0036503">
    <property type="term" value="P:ERAD pathway"/>
    <property type="evidence" value="ECO:0007669"/>
    <property type="project" value="UniProtKB-ARBA"/>
</dbReference>
<evidence type="ECO:0000256" key="6">
    <source>
        <dbReference type="ARBA" id="ARBA00023157"/>
    </source>
</evidence>
<organism evidence="17 18">
    <name type="scientific">Sodiomyces alkalinus (strain CBS 110278 / VKM F-3762 / F11)</name>
    <name type="common">Alkaliphilic filamentous fungus</name>
    <dbReference type="NCBI Taxonomy" id="1314773"/>
    <lineage>
        <taxon>Eukaryota</taxon>
        <taxon>Fungi</taxon>
        <taxon>Dikarya</taxon>
        <taxon>Ascomycota</taxon>
        <taxon>Pezizomycotina</taxon>
        <taxon>Sordariomycetes</taxon>
        <taxon>Hypocreomycetidae</taxon>
        <taxon>Glomerellales</taxon>
        <taxon>Plectosphaerellaceae</taxon>
        <taxon>Sodiomyces</taxon>
    </lineage>
</organism>
<reference evidence="17 18" key="1">
    <citation type="journal article" date="2018" name="Mol. Ecol.">
        <title>The obligate alkalophilic soda-lake fungus Sodiomyces alkalinus has shifted to a protein diet.</title>
        <authorList>
            <person name="Grum-Grzhimaylo A.A."/>
            <person name="Falkoski D.L."/>
            <person name="van den Heuvel J."/>
            <person name="Valero-Jimenez C.A."/>
            <person name="Min B."/>
            <person name="Choi I.G."/>
            <person name="Lipzen A."/>
            <person name="Daum C.G."/>
            <person name="Aanen D.K."/>
            <person name="Tsang A."/>
            <person name="Henrissat B."/>
            <person name="Bilanenko E.N."/>
            <person name="de Vries R.P."/>
            <person name="van Kan J.A.L."/>
            <person name="Grigoriev I.V."/>
            <person name="Debets A.J.M."/>
        </authorList>
    </citation>
    <scope>NUCLEOTIDE SEQUENCE [LARGE SCALE GENOMIC DNA]</scope>
    <source>
        <strain evidence="17 18">F11</strain>
    </source>
</reference>
<dbReference type="SUPFAM" id="SSF48225">
    <property type="entry name" value="Seven-hairpin glycosidases"/>
    <property type="match status" value="1"/>
</dbReference>
<evidence type="ECO:0000256" key="9">
    <source>
        <dbReference type="ARBA" id="ARBA00047669"/>
    </source>
</evidence>